<accession>A0A0B1TKQ5</accession>
<reference evidence="1 2" key="1">
    <citation type="submission" date="2014-03" db="EMBL/GenBank/DDBJ databases">
        <title>Draft genome of the hookworm Oesophagostomum dentatum.</title>
        <authorList>
            <person name="Mitreva M."/>
        </authorList>
    </citation>
    <scope>NUCLEOTIDE SEQUENCE [LARGE SCALE GENOMIC DNA]</scope>
    <source>
        <strain evidence="1 2">OD-Hann</strain>
    </source>
</reference>
<dbReference type="EMBL" id="KN549788">
    <property type="protein sequence ID" value="KHJ96000.1"/>
    <property type="molecule type" value="Genomic_DNA"/>
</dbReference>
<protein>
    <submittedName>
        <fullName evidence="1">Uncharacterized protein</fullName>
    </submittedName>
</protein>
<keyword evidence="2" id="KW-1185">Reference proteome</keyword>
<proteinExistence type="predicted"/>
<dbReference type="AlphaFoldDB" id="A0A0B1TKQ5"/>
<evidence type="ECO:0000313" key="2">
    <source>
        <dbReference type="Proteomes" id="UP000053660"/>
    </source>
</evidence>
<name>A0A0B1TKQ5_OESDE</name>
<gene>
    <name evidence="1" type="ORF">OESDEN_04042</name>
</gene>
<sequence length="104" mass="11162">MGRRRGGGGYSYLAVRPATNALPRKRQKTPIMLLTWFGLACMQIRHQILFGSGLMAAAWTLPNGDEVCLITGEATSTACSEEGLASQASVNHSSHVACRGTQRI</sequence>
<evidence type="ECO:0000313" key="1">
    <source>
        <dbReference type="EMBL" id="KHJ96000.1"/>
    </source>
</evidence>
<organism evidence="1 2">
    <name type="scientific">Oesophagostomum dentatum</name>
    <name type="common">Nodular worm</name>
    <dbReference type="NCBI Taxonomy" id="61180"/>
    <lineage>
        <taxon>Eukaryota</taxon>
        <taxon>Metazoa</taxon>
        <taxon>Ecdysozoa</taxon>
        <taxon>Nematoda</taxon>
        <taxon>Chromadorea</taxon>
        <taxon>Rhabditida</taxon>
        <taxon>Rhabditina</taxon>
        <taxon>Rhabditomorpha</taxon>
        <taxon>Strongyloidea</taxon>
        <taxon>Strongylidae</taxon>
        <taxon>Oesophagostomum</taxon>
    </lineage>
</organism>
<dbReference type="Proteomes" id="UP000053660">
    <property type="component" value="Unassembled WGS sequence"/>
</dbReference>